<dbReference type="SUPFAM" id="SSF46785">
    <property type="entry name" value="Winged helix' DNA-binding domain"/>
    <property type="match status" value="1"/>
</dbReference>
<protein>
    <recommendedName>
        <fullName evidence="5">HTH lysR-type domain-containing protein</fullName>
    </recommendedName>
</protein>
<dbReference type="GO" id="GO:0000976">
    <property type="term" value="F:transcription cis-regulatory region binding"/>
    <property type="evidence" value="ECO:0007669"/>
    <property type="project" value="TreeGrafter"/>
</dbReference>
<dbReference type="CDD" id="cd05466">
    <property type="entry name" value="PBP2_LTTR_substrate"/>
    <property type="match status" value="1"/>
</dbReference>
<dbReference type="GO" id="GO:0003700">
    <property type="term" value="F:DNA-binding transcription factor activity"/>
    <property type="evidence" value="ECO:0007669"/>
    <property type="project" value="InterPro"/>
</dbReference>
<keyword evidence="7" id="KW-1185">Reference proteome</keyword>
<keyword evidence="2" id="KW-0805">Transcription regulation</keyword>
<dbReference type="Proteomes" id="UP000078503">
    <property type="component" value="Unassembled WGS sequence"/>
</dbReference>
<dbReference type="InterPro" id="IPR036390">
    <property type="entry name" value="WH_DNA-bd_sf"/>
</dbReference>
<dbReference type="Pfam" id="PF03466">
    <property type="entry name" value="LysR_substrate"/>
    <property type="match status" value="1"/>
</dbReference>
<dbReference type="STRING" id="858640.A3K86_18805"/>
<dbReference type="Pfam" id="PF00126">
    <property type="entry name" value="HTH_1"/>
    <property type="match status" value="1"/>
</dbReference>
<dbReference type="PANTHER" id="PTHR30126:SF91">
    <property type="entry name" value="LYSR FAMILY TRANSCRIPTIONAL REGULATOR"/>
    <property type="match status" value="1"/>
</dbReference>
<dbReference type="FunFam" id="1.10.10.10:FF:000001">
    <property type="entry name" value="LysR family transcriptional regulator"/>
    <property type="match status" value="1"/>
</dbReference>
<evidence type="ECO:0000259" key="5">
    <source>
        <dbReference type="PROSITE" id="PS50931"/>
    </source>
</evidence>
<evidence type="ECO:0000256" key="3">
    <source>
        <dbReference type="ARBA" id="ARBA00023125"/>
    </source>
</evidence>
<dbReference type="PANTHER" id="PTHR30126">
    <property type="entry name" value="HTH-TYPE TRANSCRIPTIONAL REGULATOR"/>
    <property type="match status" value="1"/>
</dbReference>
<evidence type="ECO:0000256" key="1">
    <source>
        <dbReference type="ARBA" id="ARBA00009437"/>
    </source>
</evidence>
<sequence length="296" mass="32910">MLSSDLLKSFIAAADTGSFSAAARQLQRQQSTISSNIAKLEDELNVCLFDRKGKYPQITDAGLALYDSAKLAVESAERFANNANLISQGSPVALTVAIDEDLPLPAFKPWLQTIHQRHPIVQFKLLRKASHTIFELIKNNEIDLALTPTLEGNSSFYEFKAVGHIPFVFACGQRHAFSRQRRISNDDLATATQIIAASILDSQQLQSAAMSSQRWFCEGYDALLTALQANVGWAFLPVDHSQPLPEGITTFSPDFSATHHDRQYDIIWPKSKVLSEVEHAIIQQLTDILSKFNQPR</sequence>
<evidence type="ECO:0000313" key="6">
    <source>
        <dbReference type="EMBL" id="OAN11027.1"/>
    </source>
</evidence>
<dbReference type="Gene3D" id="1.10.10.10">
    <property type="entry name" value="Winged helix-like DNA-binding domain superfamily/Winged helix DNA-binding domain"/>
    <property type="match status" value="1"/>
</dbReference>
<feature type="domain" description="HTH lysR-type" evidence="5">
    <location>
        <begin position="2"/>
        <end position="59"/>
    </location>
</feature>
<keyword evidence="4" id="KW-0804">Transcription</keyword>
<gene>
    <name evidence="6" type="ORF">A3K86_18805</name>
</gene>
<name>A0A178K1P6_9GAMM</name>
<dbReference type="PRINTS" id="PR00039">
    <property type="entry name" value="HTHLYSR"/>
</dbReference>
<keyword evidence="3" id="KW-0238">DNA-binding</keyword>
<dbReference type="OrthoDB" id="9786526at2"/>
<comment type="similarity">
    <text evidence="1">Belongs to the LysR transcriptional regulatory family.</text>
</comment>
<proteinExistence type="inferred from homology"/>
<evidence type="ECO:0000256" key="4">
    <source>
        <dbReference type="ARBA" id="ARBA00023163"/>
    </source>
</evidence>
<dbReference type="SUPFAM" id="SSF53850">
    <property type="entry name" value="Periplasmic binding protein-like II"/>
    <property type="match status" value="1"/>
</dbReference>
<reference evidence="6 7" key="1">
    <citation type="submission" date="2016-03" db="EMBL/GenBank/DDBJ databases">
        <title>Photobacterium proteolyticum sp. nov. a protease producing bacterium isolated from ocean sediments of Laizhou Bay.</title>
        <authorList>
            <person name="Li Y."/>
        </authorList>
    </citation>
    <scope>NUCLEOTIDE SEQUENCE [LARGE SCALE GENOMIC DNA]</scope>
    <source>
        <strain evidence="6 7">R-40508</strain>
    </source>
</reference>
<comment type="caution">
    <text evidence="6">The sequence shown here is derived from an EMBL/GenBank/DDBJ whole genome shotgun (WGS) entry which is preliminary data.</text>
</comment>
<evidence type="ECO:0000256" key="2">
    <source>
        <dbReference type="ARBA" id="ARBA00023015"/>
    </source>
</evidence>
<accession>A0A178K1P6</accession>
<dbReference type="InterPro" id="IPR036388">
    <property type="entry name" value="WH-like_DNA-bd_sf"/>
</dbReference>
<dbReference type="PROSITE" id="PS50931">
    <property type="entry name" value="HTH_LYSR"/>
    <property type="match status" value="1"/>
</dbReference>
<dbReference type="RefSeq" id="WP_068335005.1">
    <property type="nucleotide sequence ID" value="NZ_LVHF01000033.1"/>
</dbReference>
<dbReference type="Gene3D" id="3.40.190.290">
    <property type="match status" value="1"/>
</dbReference>
<dbReference type="AlphaFoldDB" id="A0A178K1P6"/>
<dbReference type="EMBL" id="LVHF01000033">
    <property type="protein sequence ID" value="OAN11027.1"/>
    <property type="molecule type" value="Genomic_DNA"/>
</dbReference>
<dbReference type="InterPro" id="IPR005119">
    <property type="entry name" value="LysR_subst-bd"/>
</dbReference>
<evidence type="ECO:0000313" key="7">
    <source>
        <dbReference type="Proteomes" id="UP000078503"/>
    </source>
</evidence>
<dbReference type="InterPro" id="IPR000847">
    <property type="entry name" value="LysR_HTH_N"/>
</dbReference>
<organism evidence="6 7">
    <name type="scientific">Photobacterium jeanii</name>
    <dbReference type="NCBI Taxonomy" id="858640"/>
    <lineage>
        <taxon>Bacteria</taxon>
        <taxon>Pseudomonadati</taxon>
        <taxon>Pseudomonadota</taxon>
        <taxon>Gammaproteobacteria</taxon>
        <taxon>Vibrionales</taxon>
        <taxon>Vibrionaceae</taxon>
        <taxon>Photobacterium</taxon>
    </lineage>
</organism>